<accession>Q3M920</accession>
<dbReference type="HOGENOM" id="CLU_045699_0_0_3"/>
<dbReference type="EMBL" id="CP000117">
    <property type="protein sequence ID" value="ABA22516.1"/>
    <property type="molecule type" value="Genomic_DNA"/>
</dbReference>
<dbReference type="GeneID" id="58725666"/>
<proteinExistence type="predicted"/>
<name>Q3M920_TRIV2</name>
<organism evidence="2 3">
    <name type="scientific">Trichormus variabilis (strain ATCC 29413 / PCC 7937)</name>
    <name type="common">Anabaena variabilis</name>
    <dbReference type="NCBI Taxonomy" id="240292"/>
    <lineage>
        <taxon>Bacteria</taxon>
        <taxon>Bacillati</taxon>
        <taxon>Cyanobacteriota</taxon>
        <taxon>Cyanophyceae</taxon>
        <taxon>Nostocales</taxon>
        <taxon>Nostocaceae</taxon>
        <taxon>Trichormus</taxon>
    </lineage>
</organism>
<feature type="domain" description="Polysaccharide pyruvyl transferase" evidence="1">
    <location>
        <begin position="37"/>
        <end position="323"/>
    </location>
</feature>
<dbReference type="Proteomes" id="UP000002533">
    <property type="component" value="Chromosome"/>
</dbReference>
<dbReference type="InterPro" id="IPR007345">
    <property type="entry name" value="Polysacch_pyruvyl_Trfase"/>
</dbReference>
<dbReference type="eggNOG" id="COG5039">
    <property type="taxonomic scope" value="Bacteria"/>
</dbReference>
<dbReference type="RefSeq" id="WP_011319653.1">
    <property type="nucleotide sequence ID" value="NC_007413.1"/>
</dbReference>
<reference evidence="3" key="1">
    <citation type="journal article" date="2014" name="Stand. Genomic Sci.">
        <title>Complete genome sequence of Anabaena variabilis ATCC 29413.</title>
        <authorList>
            <person name="Thiel T."/>
            <person name="Pratte B.S."/>
            <person name="Zhong J."/>
            <person name="Goodwin L."/>
            <person name="Copeland A."/>
            <person name="Lucas S."/>
            <person name="Han C."/>
            <person name="Pitluck S."/>
            <person name="Land M.L."/>
            <person name="Kyrpides N.C."/>
            <person name="Woyke T."/>
        </authorList>
    </citation>
    <scope>NUCLEOTIDE SEQUENCE [LARGE SCALE GENOMIC DNA]</scope>
    <source>
        <strain evidence="3">ATCC 29413 / PCC 7937</strain>
    </source>
</reference>
<keyword evidence="2" id="KW-0808">Transferase</keyword>
<sequence length="367" mass="42915">MMSLSSAETIRASLHNALGKIESFKSCALLDYPDHPNIGDHLIWLGGVIYLTNVMKTQIKYTCSLHNFSPKTLEDNIGKSPIVFHGGGNLGDLWTEQQKFREGIISKYRDRPIVILPQSLYFRHEVNLIKTANIFNSHPNLTIFLRDERSYKIAREAFDKCQVFKAPDMAFQMTDLQDIFHIQNNKSSILYLSRKDREINQKQSENIFDLPNLVVEDWIAYEWKFGHPTKKLAKYVSTLYREVWQRGLATPIEWNSRQKWQNSYPYEVEFNHVYQPSIHQLSWSLMHSGVYQLKQHRLVITNRLHGHIICVLFNIPHVFLPNSYYKNEAFYEEWTKEIPDCRFIKDTSEVKIAVEELLASSTGKAIN</sequence>
<evidence type="ECO:0000313" key="3">
    <source>
        <dbReference type="Proteomes" id="UP000002533"/>
    </source>
</evidence>
<dbReference type="STRING" id="240292.Ava_2905"/>
<dbReference type="KEGG" id="ava:Ava_2905"/>
<gene>
    <name evidence="2" type="ordered locus">Ava_2905</name>
</gene>
<dbReference type="DNASU" id="3681410"/>
<dbReference type="Pfam" id="PF04230">
    <property type="entry name" value="PS_pyruv_trans"/>
    <property type="match status" value="1"/>
</dbReference>
<evidence type="ECO:0000259" key="1">
    <source>
        <dbReference type="Pfam" id="PF04230"/>
    </source>
</evidence>
<dbReference type="GO" id="GO:0016740">
    <property type="term" value="F:transferase activity"/>
    <property type="evidence" value="ECO:0007669"/>
    <property type="project" value="UniProtKB-KW"/>
</dbReference>
<protein>
    <submittedName>
        <fullName evidence="2">Polysaccharide pyruvyl transferase</fullName>
    </submittedName>
</protein>
<dbReference type="AlphaFoldDB" id="Q3M920"/>
<evidence type="ECO:0000313" key="2">
    <source>
        <dbReference type="EMBL" id="ABA22516.1"/>
    </source>
</evidence>